<comment type="caution">
    <text evidence="1">The sequence shown here is derived from an EMBL/GenBank/DDBJ whole genome shotgun (WGS) entry which is preliminary data.</text>
</comment>
<accession>A0A923NRP3</accession>
<evidence type="ECO:0000313" key="1">
    <source>
        <dbReference type="EMBL" id="MBC6680813.1"/>
    </source>
</evidence>
<dbReference type="Proteomes" id="UP000602647">
    <property type="component" value="Unassembled WGS sequence"/>
</dbReference>
<sequence>MDKIFCTVDSQLHKLKSRGMIISDSRRAKRIIEKSFRYNLKPNSIPTMPLHKMTNIPINAGNNPVCGKNDLFAIVIIFRIILSKSSFNKFFPALQEQIQILSHNLSTISVDMVLSQMGFPLNWQEIQSL</sequence>
<name>A0A923NRP3_9FIRM</name>
<evidence type="ECO:0000313" key="2">
    <source>
        <dbReference type="Proteomes" id="UP000602647"/>
    </source>
</evidence>
<proteinExistence type="predicted"/>
<dbReference type="EMBL" id="JACRYT010000019">
    <property type="protein sequence ID" value="MBC6680813.1"/>
    <property type="molecule type" value="Genomic_DNA"/>
</dbReference>
<reference evidence="1" key="1">
    <citation type="submission" date="2020-08" db="EMBL/GenBank/DDBJ databases">
        <title>Genome public.</title>
        <authorList>
            <person name="Liu C."/>
            <person name="Sun Q."/>
        </authorList>
    </citation>
    <scope>NUCLEOTIDE SEQUENCE</scope>
    <source>
        <strain evidence="1">BX12</strain>
    </source>
</reference>
<dbReference type="AlphaFoldDB" id="A0A923NRP3"/>
<keyword evidence="2" id="KW-1185">Reference proteome</keyword>
<gene>
    <name evidence="1" type="ORF">H9L42_13365</name>
</gene>
<organism evidence="1 2">
    <name type="scientific">Zhenpiania hominis</name>
    <dbReference type="NCBI Taxonomy" id="2763644"/>
    <lineage>
        <taxon>Bacteria</taxon>
        <taxon>Bacillati</taxon>
        <taxon>Bacillota</taxon>
        <taxon>Clostridia</taxon>
        <taxon>Peptostreptococcales</taxon>
        <taxon>Anaerovoracaceae</taxon>
        <taxon>Zhenpiania</taxon>
    </lineage>
</organism>
<dbReference type="RefSeq" id="WP_187303908.1">
    <property type="nucleotide sequence ID" value="NZ_JACRYT010000019.1"/>
</dbReference>
<protein>
    <submittedName>
        <fullName evidence="1">Uncharacterized protein</fullName>
    </submittedName>
</protein>